<keyword evidence="1" id="KW-0732">Signal</keyword>
<evidence type="ECO:0000256" key="1">
    <source>
        <dbReference type="SAM" id="SignalP"/>
    </source>
</evidence>
<feature type="chain" id="PRO_5011539854" description="Porin" evidence="1">
    <location>
        <begin position="19"/>
        <end position="359"/>
    </location>
</feature>
<feature type="signal peptide" evidence="1">
    <location>
        <begin position="1"/>
        <end position="18"/>
    </location>
</feature>
<evidence type="ECO:0000313" key="2">
    <source>
        <dbReference type="EMBL" id="SCZ49078.1"/>
    </source>
</evidence>
<dbReference type="EMBL" id="FMWD01000001">
    <property type="protein sequence ID" value="SCZ49078.1"/>
    <property type="molecule type" value="Genomic_DNA"/>
</dbReference>
<dbReference type="OrthoDB" id="625456at2"/>
<protein>
    <recommendedName>
        <fullName evidence="4">Porin</fullName>
    </recommendedName>
</protein>
<dbReference type="RefSeq" id="WP_092991408.1">
    <property type="nucleotide sequence ID" value="NZ_FMWD01000001.1"/>
</dbReference>
<gene>
    <name evidence="2" type="ORF">SAMN03097708_00034</name>
</gene>
<organism evidence="2 3">
    <name type="scientific">Thiohalomonas denitrificans</name>
    <dbReference type="NCBI Taxonomy" id="415747"/>
    <lineage>
        <taxon>Bacteria</taxon>
        <taxon>Pseudomonadati</taxon>
        <taxon>Pseudomonadota</taxon>
        <taxon>Gammaproteobacteria</taxon>
        <taxon>Thiohalomonadales</taxon>
        <taxon>Thiohalomonadaceae</taxon>
        <taxon>Thiohalomonas</taxon>
    </lineage>
</organism>
<dbReference type="SUPFAM" id="SSF56935">
    <property type="entry name" value="Porins"/>
    <property type="match status" value="1"/>
</dbReference>
<sequence>MRTALLLVILSVSFAASASPSISGGLWSNYRYITDSEFTSAPFNEELDRETVGDVADEALILYLDDEQEGSPWSLSAEMRFGPGSFTDPGNNSTGDTFGLHKAWVGYSISDTRDLKLGKSQVPFGWKTVNFWPGDLLLGGYGDQMDVGVKYSEAGKNTRYQLAYYHADDWGETSTDTMDDNGHWGSSESYRKVHTVVGNIDYQVAADQWMGISLQAGELQDLRLIDTVPAEAEVSGDHSAWNLHYEGRFDEFLLKTQWLDIRRDIPGGTSEIKNRRAAIELGFDATERWFTYLDASWADTDTAGNDSDAVTAFAPGARYHYGPGWIYLEYLTSTGDIGRDGDIYEADFSAFYASIDYYF</sequence>
<accession>A0A1G5PI63</accession>
<evidence type="ECO:0008006" key="4">
    <source>
        <dbReference type="Google" id="ProtNLM"/>
    </source>
</evidence>
<reference evidence="2 3" key="1">
    <citation type="submission" date="2016-10" db="EMBL/GenBank/DDBJ databases">
        <authorList>
            <person name="de Groot N.N."/>
        </authorList>
    </citation>
    <scope>NUCLEOTIDE SEQUENCE [LARGE SCALE GENOMIC DNA]</scope>
    <source>
        <strain evidence="2 3">HLD2</strain>
    </source>
</reference>
<keyword evidence="3" id="KW-1185">Reference proteome</keyword>
<proteinExistence type="predicted"/>
<evidence type="ECO:0000313" key="3">
    <source>
        <dbReference type="Proteomes" id="UP000199648"/>
    </source>
</evidence>
<dbReference type="Proteomes" id="UP000199648">
    <property type="component" value="Unassembled WGS sequence"/>
</dbReference>
<name>A0A1G5PI63_9GAMM</name>
<dbReference type="STRING" id="415747.SAMN03097708_00034"/>
<dbReference type="AlphaFoldDB" id="A0A1G5PI63"/>